<keyword evidence="7" id="KW-1185">Reference proteome</keyword>
<dbReference type="RefSeq" id="WP_307405911.1">
    <property type="nucleotide sequence ID" value="NZ_JAUSUR010000001.1"/>
</dbReference>
<dbReference type="Pfam" id="PF01418">
    <property type="entry name" value="HTH_6"/>
    <property type="match status" value="1"/>
</dbReference>
<dbReference type="InterPro" id="IPR009057">
    <property type="entry name" value="Homeodomain-like_sf"/>
</dbReference>
<name>A0ABU0DZY8_9FIRM</name>
<proteinExistence type="predicted"/>
<dbReference type="PROSITE" id="PS51071">
    <property type="entry name" value="HTH_RPIR"/>
    <property type="match status" value="1"/>
</dbReference>
<protein>
    <submittedName>
        <fullName evidence="6">DNA-binding MurR/RpiR family transcriptional regulator</fullName>
    </submittedName>
</protein>
<dbReference type="PANTHER" id="PTHR30514">
    <property type="entry name" value="GLUCOKINASE"/>
    <property type="match status" value="1"/>
</dbReference>
<keyword evidence="2 6" id="KW-0238">DNA-binding</keyword>
<dbReference type="Gene3D" id="3.40.50.10490">
    <property type="entry name" value="Glucose-6-phosphate isomerase like protein, domain 1"/>
    <property type="match status" value="1"/>
</dbReference>
<dbReference type="Pfam" id="PF01380">
    <property type="entry name" value="SIS"/>
    <property type="match status" value="1"/>
</dbReference>
<evidence type="ECO:0000313" key="6">
    <source>
        <dbReference type="EMBL" id="MDQ0360209.1"/>
    </source>
</evidence>
<dbReference type="SUPFAM" id="SSF46689">
    <property type="entry name" value="Homeodomain-like"/>
    <property type="match status" value="1"/>
</dbReference>
<sequence>MFSAAEIKSLNETELEVYKYITKNRTEVLNMKIRDLADAAHVSTTTVLRFCKKIGCEGYAEFKLKYKMELSKNEVAKDYNDVHTMLQYFKRIDTEDFDNELNKVAELIYERSNVIFLGIGTSGILAKYGARFFSNIGKFSQHIDDPFYPVPNRYLDDSVVIILSVSGETRETIDQMHNFLNTKSVILSITNTNVNTIASMSDINLSYYMPMTIIGDSLNLTTQVPVLFILETLAKKVQKMEIDQ</sequence>
<dbReference type="InterPro" id="IPR036388">
    <property type="entry name" value="WH-like_DNA-bd_sf"/>
</dbReference>
<gene>
    <name evidence="6" type="ORF">J2S15_000940</name>
</gene>
<reference evidence="6 7" key="1">
    <citation type="submission" date="2023-07" db="EMBL/GenBank/DDBJ databases">
        <title>Genomic Encyclopedia of Type Strains, Phase IV (KMG-IV): sequencing the most valuable type-strain genomes for metagenomic binning, comparative biology and taxonomic classification.</title>
        <authorList>
            <person name="Goeker M."/>
        </authorList>
    </citation>
    <scope>NUCLEOTIDE SEQUENCE [LARGE SCALE GENOMIC DNA]</scope>
    <source>
        <strain evidence="6 7">DSM 16784</strain>
    </source>
</reference>
<dbReference type="GO" id="GO:0003677">
    <property type="term" value="F:DNA binding"/>
    <property type="evidence" value="ECO:0007669"/>
    <property type="project" value="UniProtKB-KW"/>
</dbReference>
<keyword evidence="1" id="KW-0805">Transcription regulation</keyword>
<dbReference type="InterPro" id="IPR000281">
    <property type="entry name" value="HTH_RpiR"/>
</dbReference>
<evidence type="ECO:0000256" key="2">
    <source>
        <dbReference type="ARBA" id="ARBA00023125"/>
    </source>
</evidence>
<dbReference type="InterPro" id="IPR001347">
    <property type="entry name" value="SIS_dom"/>
</dbReference>
<dbReference type="InterPro" id="IPR046348">
    <property type="entry name" value="SIS_dom_sf"/>
</dbReference>
<dbReference type="PROSITE" id="PS51464">
    <property type="entry name" value="SIS"/>
    <property type="match status" value="1"/>
</dbReference>
<evidence type="ECO:0000313" key="7">
    <source>
        <dbReference type="Proteomes" id="UP001230220"/>
    </source>
</evidence>
<evidence type="ECO:0000256" key="3">
    <source>
        <dbReference type="ARBA" id="ARBA00023163"/>
    </source>
</evidence>
<dbReference type="CDD" id="cd05013">
    <property type="entry name" value="SIS_RpiR"/>
    <property type="match status" value="1"/>
</dbReference>
<evidence type="ECO:0000256" key="1">
    <source>
        <dbReference type="ARBA" id="ARBA00023015"/>
    </source>
</evidence>
<organism evidence="6 7">
    <name type="scientific">Breznakia pachnodae</name>
    <dbReference type="NCBI Taxonomy" id="265178"/>
    <lineage>
        <taxon>Bacteria</taxon>
        <taxon>Bacillati</taxon>
        <taxon>Bacillota</taxon>
        <taxon>Erysipelotrichia</taxon>
        <taxon>Erysipelotrichales</taxon>
        <taxon>Erysipelotrichaceae</taxon>
        <taxon>Breznakia</taxon>
    </lineage>
</organism>
<dbReference type="Proteomes" id="UP001230220">
    <property type="component" value="Unassembled WGS sequence"/>
</dbReference>
<dbReference type="InterPro" id="IPR035472">
    <property type="entry name" value="RpiR-like_SIS"/>
</dbReference>
<feature type="domain" description="SIS" evidence="5">
    <location>
        <begin position="104"/>
        <end position="240"/>
    </location>
</feature>
<evidence type="ECO:0000259" key="5">
    <source>
        <dbReference type="PROSITE" id="PS51464"/>
    </source>
</evidence>
<evidence type="ECO:0000259" key="4">
    <source>
        <dbReference type="PROSITE" id="PS51071"/>
    </source>
</evidence>
<keyword evidence="3" id="KW-0804">Transcription</keyword>
<dbReference type="SUPFAM" id="SSF53697">
    <property type="entry name" value="SIS domain"/>
    <property type="match status" value="1"/>
</dbReference>
<dbReference type="EMBL" id="JAUSUR010000001">
    <property type="protein sequence ID" value="MDQ0360209.1"/>
    <property type="molecule type" value="Genomic_DNA"/>
</dbReference>
<feature type="domain" description="HTH rpiR-type" evidence="4">
    <location>
        <begin position="1"/>
        <end position="73"/>
    </location>
</feature>
<dbReference type="Gene3D" id="1.10.10.10">
    <property type="entry name" value="Winged helix-like DNA-binding domain superfamily/Winged helix DNA-binding domain"/>
    <property type="match status" value="1"/>
</dbReference>
<accession>A0ABU0DZY8</accession>
<comment type="caution">
    <text evidence="6">The sequence shown here is derived from an EMBL/GenBank/DDBJ whole genome shotgun (WGS) entry which is preliminary data.</text>
</comment>
<dbReference type="InterPro" id="IPR047640">
    <property type="entry name" value="RpiR-like"/>
</dbReference>
<dbReference type="PANTHER" id="PTHR30514:SF1">
    <property type="entry name" value="HTH-TYPE TRANSCRIPTIONAL REGULATOR HEXR-RELATED"/>
    <property type="match status" value="1"/>
</dbReference>